<name>A0A3M0G8M8_9FLAO</name>
<proteinExistence type="predicted"/>
<accession>A0A3M0G8M8</accession>
<keyword evidence="4" id="KW-1185">Reference proteome</keyword>
<evidence type="ECO:0000313" key="3">
    <source>
        <dbReference type="EMBL" id="RMB60507.1"/>
    </source>
</evidence>
<dbReference type="EMBL" id="REFV01000005">
    <property type="protein sequence ID" value="RMB60507.1"/>
    <property type="molecule type" value="Genomic_DNA"/>
</dbReference>
<evidence type="ECO:0000313" key="4">
    <source>
        <dbReference type="Proteomes" id="UP000281985"/>
    </source>
</evidence>
<feature type="chain" id="PRO_5018153697" description="DUF4382 domain-containing protein" evidence="2">
    <location>
        <begin position="20"/>
        <end position="280"/>
    </location>
</feature>
<dbReference type="AlphaFoldDB" id="A0A3M0G8M8"/>
<dbReference type="PROSITE" id="PS51257">
    <property type="entry name" value="PROKAR_LIPOPROTEIN"/>
    <property type="match status" value="1"/>
</dbReference>
<gene>
    <name evidence="3" type="ORF">EAX61_06710</name>
</gene>
<evidence type="ECO:0000256" key="1">
    <source>
        <dbReference type="SAM" id="MobiDB-lite"/>
    </source>
</evidence>
<feature type="signal peptide" evidence="2">
    <location>
        <begin position="1"/>
        <end position="19"/>
    </location>
</feature>
<dbReference type="RefSeq" id="WP_121916911.1">
    <property type="nucleotide sequence ID" value="NZ_REFV01000005.1"/>
</dbReference>
<feature type="compositionally biased region" description="Acidic residues" evidence="1">
    <location>
        <begin position="26"/>
        <end position="45"/>
    </location>
</feature>
<evidence type="ECO:0008006" key="5">
    <source>
        <dbReference type="Google" id="ProtNLM"/>
    </source>
</evidence>
<organism evidence="3 4">
    <name type="scientific">Dokdonia sinensis</name>
    <dbReference type="NCBI Taxonomy" id="2479847"/>
    <lineage>
        <taxon>Bacteria</taxon>
        <taxon>Pseudomonadati</taxon>
        <taxon>Bacteroidota</taxon>
        <taxon>Flavobacteriia</taxon>
        <taxon>Flavobacteriales</taxon>
        <taxon>Flavobacteriaceae</taxon>
        <taxon>Dokdonia</taxon>
    </lineage>
</organism>
<comment type="caution">
    <text evidence="3">The sequence shown here is derived from an EMBL/GenBank/DDBJ whole genome shotgun (WGS) entry which is preliminary data.</text>
</comment>
<dbReference type="Proteomes" id="UP000281985">
    <property type="component" value="Unassembled WGS sequence"/>
</dbReference>
<feature type="region of interest" description="Disordered" evidence="1">
    <location>
        <begin position="26"/>
        <end position="52"/>
    </location>
</feature>
<keyword evidence="2" id="KW-0732">Signal</keyword>
<sequence length="280" mass="30322">MKRSFLLLLIFSLAIFTFASCNDSEDSDDVMEMGTDDDQGDDENEESTKSYFSTTQGNRWVYDVSVDQMPATRDTLIVVAPVNQDGTQFTDLEASETSTGFMTGLLSNGLITEDNARLTYTGSITVPVDPTNPFTIDIPASVVYDESQIAGTVLSVNEQTITQDLNGFPITIDVTAETRQLGVVQNYTVGTMTFDSVIQSELAVSATISTVVVGIPVTVLVPQEVLVATNTYAEDIGLVDSTVSFQYEFIDLTPFGITFPFPPTASNVTTQQAVDIMVTN</sequence>
<evidence type="ECO:0000256" key="2">
    <source>
        <dbReference type="SAM" id="SignalP"/>
    </source>
</evidence>
<protein>
    <recommendedName>
        <fullName evidence="5">DUF4382 domain-containing protein</fullName>
    </recommendedName>
</protein>
<dbReference type="OrthoDB" id="1435518at2"/>
<reference evidence="3 4" key="1">
    <citation type="submission" date="2018-10" db="EMBL/GenBank/DDBJ databases">
        <title>Dokdonia luteus sp. nov., isolated from sea water.</title>
        <authorList>
            <person name="Zhou L.Y."/>
            <person name="Du Z.J."/>
        </authorList>
    </citation>
    <scope>NUCLEOTIDE SEQUENCE [LARGE SCALE GENOMIC DNA]</scope>
    <source>
        <strain evidence="3 4">SH27</strain>
    </source>
</reference>